<dbReference type="PANTHER" id="PTHR47151:SF2">
    <property type="entry name" value="AMINO ACID BINDING PROTEIN"/>
    <property type="match status" value="1"/>
</dbReference>
<organism evidence="5 6">
    <name type="scientific">Gordonia desulfuricans</name>
    <dbReference type="NCBI Taxonomy" id="89051"/>
    <lineage>
        <taxon>Bacteria</taxon>
        <taxon>Bacillati</taxon>
        <taxon>Actinomycetota</taxon>
        <taxon>Actinomycetes</taxon>
        <taxon>Mycobacteriales</taxon>
        <taxon>Gordoniaceae</taxon>
        <taxon>Gordonia</taxon>
    </lineage>
</organism>
<dbReference type="CDD" id="cd06342">
    <property type="entry name" value="PBP1_ABC_LIVBP-like"/>
    <property type="match status" value="1"/>
</dbReference>
<feature type="signal peptide" evidence="3">
    <location>
        <begin position="1"/>
        <end position="21"/>
    </location>
</feature>
<evidence type="ECO:0000313" key="5">
    <source>
        <dbReference type="EMBL" id="NDK91289.1"/>
    </source>
</evidence>
<reference evidence="5 6" key="1">
    <citation type="submission" date="2020-01" db="EMBL/GenBank/DDBJ databases">
        <title>Investigation of new actinobacteria for the biodesulphurisation of diesel fuel.</title>
        <authorList>
            <person name="Athi Narayanan S.M."/>
        </authorList>
    </citation>
    <scope>NUCLEOTIDE SEQUENCE [LARGE SCALE GENOMIC DNA]</scope>
    <source>
        <strain evidence="5 6">213E</strain>
    </source>
</reference>
<comment type="similarity">
    <text evidence="1">Belongs to the leucine-binding protein family.</text>
</comment>
<accession>A0A7K3LSS3</accession>
<dbReference type="InterPro" id="IPR028081">
    <property type="entry name" value="Leu-bd"/>
</dbReference>
<evidence type="ECO:0000313" key="6">
    <source>
        <dbReference type="Proteomes" id="UP000466307"/>
    </source>
</evidence>
<dbReference type="SUPFAM" id="SSF53822">
    <property type="entry name" value="Periplasmic binding protein-like I"/>
    <property type="match status" value="1"/>
</dbReference>
<dbReference type="Proteomes" id="UP000466307">
    <property type="component" value="Unassembled WGS sequence"/>
</dbReference>
<dbReference type="PROSITE" id="PS51257">
    <property type="entry name" value="PROKAR_LIPOPROTEIN"/>
    <property type="match status" value="1"/>
</dbReference>
<keyword evidence="6" id="KW-1185">Reference proteome</keyword>
<evidence type="ECO:0000256" key="2">
    <source>
        <dbReference type="ARBA" id="ARBA00022729"/>
    </source>
</evidence>
<feature type="domain" description="Leucine-binding protein" evidence="4">
    <location>
        <begin position="72"/>
        <end position="397"/>
    </location>
</feature>
<dbReference type="EMBL" id="JAADZU010000063">
    <property type="protein sequence ID" value="NDK91289.1"/>
    <property type="molecule type" value="Genomic_DNA"/>
</dbReference>
<name>A0A7K3LSS3_9ACTN</name>
<dbReference type="InterPro" id="IPR028082">
    <property type="entry name" value="Peripla_BP_I"/>
</dbReference>
<dbReference type="RefSeq" id="WP_059036731.1">
    <property type="nucleotide sequence ID" value="NZ_JAADZU010000063.1"/>
</dbReference>
<evidence type="ECO:0000256" key="3">
    <source>
        <dbReference type="SAM" id="SignalP"/>
    </source>
</evidence>
<dbReference type="PANTHER" id="PTHR47151">
    <property type="entry name" value="LEU/ILE/VAL-BINDING ABC TRANSPORTER SUBUNIT"/>
    <property type="match status" value="1"/>
</dbReference>
<keyword evidence="2 3" id="KW-0732">Signal</keyword>
<dbReference type="Gene3D" id="3.40.50.2300">
    <property type="match status" value="2"/>
</dbReference>
<evidence type="ECO:0000259" key="4">
    <source>
        <dbReference type="Pfam" id="PF13458"/>
    </source>
</evidence>
<dbReference type="AlphaFoldDB" id="A0A7K3LSS3"/>
<gene>
    <name evidence="5" type="ORF">GYA93_17115</name>
</gene>
<sequence length="398" mass="41313">MRRRMTTAAIAVTLTGALALSACSSKTTESESTLSITPLSQIDVQGNEVAAQNQQAPLDPGAALNATCPESTIAFAGAETGADSNLGLNILRGAKLAVDKFNKANPNCKIVLKDFDTEGDPQKATGVATQIVNDSSIIGLLGPAFSGETKATGGTFNQAGLVSVTASATNPTLTEQGWKTFFRGLANDAVQGPAIAKYLTGKMGKKKVCVVKDDTDYGIGLAKTVTEGLGTAADSACAGDVKKGQTDFSAVVSSVTNANPDAVFYSGYYAEAAAFAKQLNEKNSDILFVSGDGANDQKLIDLAGSSVKGAVLSCPCGPAQGEFASEFQSFNNAAPGVYSVEAYDLTTILMKGIAEGNTTRPKLLDFVRNYNGTGLARNYQWTPTGELTSSLIWAYEVK</sequence>
<dbReference type="Pfam" id="PF13458">
    <property type="entry name" value="Peripla_BP_6"/>
    <property type="match status" value="1"/>
</dbReference>
<protein>
    <submittedName>
        <fullName evidence="5">Branched-chain amino acid ABC transporter substrate-binding protein</fullName>
    </submittedName>
</protein>
<evidence type="ECO:0000256" key="1">
    <source>
        <dbReference type="ARBA" id="ARBA00010062"/>
    </source>
</evidence>
<proteinExistence type="inferred from homology"/>
<feature type="chain" id="PRO_5038951514" evidence="3">
    <location>
        <begin position="22"/>
        <end position="398"/>
    </location>
</feature>
<comment type="caution">
    <text evidence="5">The sequence shown here is derived from an EMBL/GenBank/DDBJ whole genome shotgun (WGS) entry which is preliminary data.</text>
</comment>